<dbReference type="InterPro" id="IPR050292">
    <property type="entry name" value="Glutamine_Synthetase"/>
</dbReference>
<keyword evidence="5" id="KW-0067">ATP-binding</keyword>
<keyword evidence="9" id="KW-1185">Reference proteome</keyword>
<dbReference type="PROSITE" id="PS00180">
    <property type="entry name" value="GLNA_1"/>
    <property type="match status" value="1"/>
</dbReference>
<keyword evidence="3" id="KW-0436">Ligase</keyword>
<dbReference type="InterPro" id="IPR008147">
    <property type="entry name" value="Gln_synt_N"/>
</dbReference>
<evidence type="ECO:0000256" key="1">
    <source>
        <dbReference type="ARBA" id="ARBA00009897"/>
    </source>
</evidence>
<comment type="similarity">
    <text evidence="1 6">Belongs to the glutamine synthetase family.</text>
</comment>
<evidence type="ECO:0000313" key="8">
    <source>
        <dbReference type="EMBL" id="GHP09360.1"/>
    </source>
</evidence>
<dbReference type="PANTHER" id="PTHR20852">
    <property type="entry name" value="GLUTAMINE SYNTHETASE"/>
    <property type="match status" value="1"/>
</dbReference>
<dbReference type="EC" id="6.3.1.2" evidence="2"/>
<evidence type="ECO:0000256" key="6">
    <source>
        <dbReference type="PROSITE-ProRule" id="PRU01330"/>
    </source>
</evidence>
<evidence type="ECO:0000256" key="2">
    <source>
        <dbReference type="ARBA" id="ARBA00012937"/>
    </source>
</evidence>
<feature type="domain" description="GS beta-grasp" evidence="7">
    <location>
        <begin position="30"/>
        <end position="113"/>
    </location>
</feature>
<dbReference type="Proteomes" id="UP000660262">
    <property type="component" value="Unassembled WGS sequence"/>
</dbReference>
<dbReference type="GO" id="GO:0004356">
    <property type="term" value="F:glutamine synthetase activity"/>
    <property type="evidence" value="ECO:0007669"/>
    <property type="project" value="UniProtKB-EC"/>
</dbReference>
<dbReference type="InterPro" id="IPR014746">
    <property type="entry name" value="Gln_synth/guanido_kin_cat_dom"/>
</dbReference>
<sequence>MAAMQIKSLLDQGVTNKFLGMSLDGVSEKVQAEYVWIGGSGWDLRSKTKTLDKVPESLDDLPIWNYDGSSTGQAPGADSEVFMKPVAIFKDPFRGGNNILVMDKAKDLKPWFGIEQEYTLLNGTTEWPLGWPKNGYPGPQGPYYCGAGTGLAIGRDVAEAHYKACL</sequence>
<protein>
    <recommendedName>
        <fullName evidence="2">glutamine synthetase</fullName>
        <ecNumber evidence="2">6.3.1.2</ecNumber>
    </recommendedName>
</protein>
<dbReference type="SUPFAM" id="SSF55931">
    <property type="entry name" value="Glutamine synthetase/guanido kinase"/>
    <property type="match status" value="1"/>
</dbReference>
<dbReference type="PROSITE" id="PS51986">
    <property type="entry name" value="GS_BETA_GRASP"/>
    <property type="match status" value="1"/>
</dbReference>
<dbReference type="EMBL" id="BNJQ01000024">
    <property type="protein sequence ID" value="GHP09360.1"/>
    <property type="molecule type" value="Genomic_DNA"/>
</dbReference>
<dbReference type="GO" id="GO:0006542">
    <property type="term" value="P:glutamine biosynthetic process"/>
    <property type="evidence" value="ECO:0007669"/>
    <property type="project" value="InterPro"/>
</dbReference>
<dbReference type="SUPFAM" id="SSF54368">
    <property type="entry name" value="Glutamine synthetase, N-terminal domain"/>
    <property type="match status" value="1"/>
</dbReference>
<evidence type="ECO:0000256" key="3">
    <source>
        <dbReference type="ARBA" id="ARBA00022598"/>
    </source>
</evidence>
<evidence type="ECO:0000256" key="4">
    <source>
        <dbReference type="ARBA" id="ARBA00022741"/>
    </source>
</evidence>
<dbReference type="AlphaFoldDB" id="A0A830HUB9"/>
<comment type="caution">
    <text evidence="8">The sequence shown here is derived from an EMBL/GenBank/DDBJ whole genome shotgun (WGS) entry which is preliminary data.</text>
</comment>
<proteinExistence type="inferred from homology"/>
<organism evidence="8 9">
    <name type="scientific">Pycnococcus provasolii</name>
    <dbReference type="NCBI Taxonomy" id="41880"/>
    <lineage>
        <taxon>Eukaryota</taxon>
        <taxon>Viridiplantae</taxon>
        <taxon>Chlorophyta</taxon>
        <taxon>Pseudoscourfieldiophyceae</taxon>
        <taxon>Pseudoscourfieldiales</taxon>
        <taxon>Pycnococcaceae</taxon>
        <taxon>Pycnococcus</taxon>
    </lineage>
</organism>
<dbReference type="InterPro" id="IPR036651">
    <property type="entry name" value="Gln_synt_N_sf"/>
</dbReference>
<evidence type="ECO:0000313" key="9">
    <source>
        <dbReference type="Proteomes" id="UP000660262"/>
    </source>
</evidence>
<keyword evidence="4" id="KW-0547">Nucleotide-binding</keyword>
<gene>
    <name evidence="8" type="ORF">PPROV_000809600</name>
</gene>
<accession>A0A830HUB9</accession>
<reference evidence="8" key="1">
    <citation type="submission" date="2020-10" db="EMBL/GenBank/DDBJ databases">
        <title>Unveiling of a novel bifunctional photoreceptor, Dualchrome1, isolated from a cosmopolitan green alga.</title>
        <authorList>
            <person name="Suzuki S."/>
            <person name="Kawachi M."/>
        </authorList>
    </citation>
    <scope>NUCLEOTIDE SEQUENCE</scope>
    <source>
        <strain evidence="8">NIES 2893</strain>
    </source>
</reference>
<dbReference type="GO" id="GO:0005524">
    <property type="term" value="F:ATP binding"/>
    <property type="evidence" value="ECO:0007669"/>
    <property type="project" value="UniProtKB-KW"/>
</dbReference>
<dbReference type="PANTHER" id="PTHR20852:SF57">
    <property type="entry name" value="GLUTAMINE SYNTHETASE 2 CYTOPLASMIC"/>
    <property type="match status" value="1"/>
</dbReference>
<dbReference type="InterPro" id="IPR027302">
    <property type="entry name" value="Gln_synth_N_conserv_site"/>
</dbReference>
<dbReference type="GO" id="GO:0005737">
    <property type="term" value="C:cytoplasm"/>
    <property type="evidence" value="ECO:0007669"/>
    <property type="project" value="TreeGrafter"/>
</dbReference>
<dbReference type="FunFam" id="3.10.20.70:FF:000004">
    <property type="entry name" value="Glutamine synthetase"/>
    <property type="match status" value="1"/>
</dbReference>
<evidence type="ECO:0000259" key="7">
    <source>
        <dbReference type="PROSITE" id="PS51986"/>
    </source>
</evidence>
<name>A0A830HUB9_9CHLO</name>
<evidence type="ECO:0000256" key="5">
    <source>
        <dbReference type="ARBA" id="ARBA00022840"/>
    </source>
</evidence>
<dbReference type="OrthoDB" id="1936100at2759"/>
<dbReference type="Gene3D" id="3.10.20.70">
    <property type="entry name" value="Glutamine synthetase, N-terminal domain"/>
    <property type="match status" value="1"/>
</dbReference>